<proteinExistence type="predicted"/>
<dbReference type="InterPro" id="IPR022028">
    <property type="entry name" value="DUF3604"/>
</dbReference>
<dbReference type="AlphaFoldDB" id="X0VYE4"/>
<comment type="caution">
    <text evidence="1">The sequence shown here is derived from an EMBL/GenBank/DDBJ whole genome shotgun (WGS) entry which is preliminary data.</text>
</comment>
<gene>
    <name evidence="1" type="ORF">S01H1_49589</name>
</gene>
<protein>
    <recommendedName>
        <fullName evidence="2">DUF3604 domain-containing protein</fullName>
    </recommendedName>
</protein>
<organism evidence="1">
    <name type="scientific">marine sediment metagenome</name>
    <dbReference type="NCBI Taxonomy" id="412755"/>
    <lineage>
        <taxon>unclassified sequences</taxon>
        <taxon>metagenomes</taxon>
        <taxon>ecological metagenomes</taxon>
    </lineage>
</organism>
<feature type="non-terminal residue" evidence="1">
    <location>
        <position position="1"/>
    </location>
</feature>
<accession>X0VYE4</accession>
<dbReference type="EMBL" id="BARS01031908">
    <property type="protein sequence ID" value="GAG23469.1"/>
    <property type="molecule type" value="Genomic_DNA"/>
</dbReference>
<evidence type="ECO:0008006" key="2">
    <source>
        <dbReference type="Google" id="ProtNLM"/>
    </source>
</evidence>
<sequence>GDTDERGKPTTFRSSPLEMLRIEGLRRARVFQNPGGVVGLWAEANNRDALFDAMKRREAFATSGPRIAPRFFGAWDLPEDLCQRPAKHRVSVGYARGIAMGGELSSQADEGGDAKRAPVFAAWAHRDLGRADGGEGLLQRIQIVKGWVGDDGRFHQAVFDAAGDPENGAGVDPQTCEPVGPGADQLCAVWRDPNFDPGRASVYYARIVENPSCRWSTRRCLALPAAERPDGCNAPGIPKTIQERAWTSPIWVEPRS</sequence>
<dbReference type="Pfam" id="PF12228">
    <property type="entry name" value="DUF3604"/>
    <property type="match status" value="1"/>
</dbReference>
<reference evidence="1" key="1">
    <citation type="journal article" date="2014" name="Front. Microbiol.">
        <title>High frequency of phylogenetically diverse reductive dehalogenase-homologous genes in deep subseafloor sedimentary metagenomes.</title>
        <authorList>
            <person name="Kawai M."/>
            <person name="Futagami T."/>
            <person name="Toyoda A."/>
            <person name="Takaki Y."/>
            <person name="Nishi S."/>
            <person name="Hori S."/>
            <person name="Arai W."/>
            <person name="Tsubouchi T."/>
            <person name="Morono Y."/>
            <person name="Uchiyama I."/>
            <person name="Ito T."/>
            <person name="Fujiyama A."/>
            <person name="Inagaki F."/>
            <person name="Takami H."/>
        </authorList>
    </citation>
    <scope>NUCLEOTIDE SEQUENCE</scope>
    <source>
        <strain evidence="1">Expedition CK06-06</strain>
    </source>
</reference>
<evidence type="ECO:0000313" key="1">
    <source>
        <dbReference type="EMBL" id="GAG23469.1"/>
    </source>
</evidence>
<name>X0VYE4_9ZZZZ</name>